<protein>
    <submittedName>
        <fullName evidence="2">Uncharacterized protein</fullName>
    </submittedName>
</protein>
<evidence type="ECO:0000313" key="2">
    <source>
        <dbReference type="EMBL" id="MBB4885513.1"/>
    </source>
</evidence>
<feature type="region of interest" description="Disordered" evidence="1">
    <location>
        <begin position="66"/>
        <end position="107"/>
    </location>
</feature>
<dbReference type="Proteomes" id="UP000556436">
    <property type="component" value="Unassembled WGS sequence"/>
</dbReference>
<feature type="compositionally biased region" description="Basic and acidic residues" evidence="1">
    <location>
        <begin position="1"/>
        <end position="19"/>
    </location>
</feature>
<keyword evidence="3" id="KW-1185">Reference proteome</keyword>
<dbReference type="RefSeq" id="WP_184732080.1">
    <property type="nucleotide sequence ID" value="NZ_BMRW01000011.1"/>
</dbReference>
<proteinExistence type="predicted"/>
<dbReference type="EMBL" id="JACHJG010000002">
    <property type="protein sequence ID" value="MBB4885513.1"/>
    <property type="molecule type" value="Genomic_DNA"/>
</dbReference>
<reference evidence="2 3" key="1">
    <citation type="submission" date="2020-08" db="EMBL/GenBank/DDBJ databases">
        <title>Genomic Encyclopedia of Type Strains, Phase III (KMG-III): the genomes of soil and plant-associated and newly described type strains.</title>
        <authorList>
            <person name="Whitman W."/>
        </authorList>
    </citation>
    <scope>NUCLEOTIDE SEQUENCE [LARGE SCALE GENOMIC DNA]</scope>
    <source>
        <strain evidence="2 3">CECT 3265</strain>
    </source>
</reference>
<accession>A0A7W7PDV4</accession>
<organism evidence="2 3">
    <name type="scientific">Streptomyces netropsis</name>
    <name type="common">Streptoverticillium netropsis</name>
    <dbReference type="NCBI Taxonomy" id="55404"/>
    <lineage>
        <taxon>Bacteria</taxon>
        <taxon>Bacillati</taxon>
        <taxon>Actinomycetota</taxon>
        <taxon>Actinomycetes</taxon>
        <taxon>Kitasatosporales</taxon>
        <taxon>Streptomycetaceae</taxon>
        <taxon>Streptomyces</taxon>
    </lineage>
</organism>
<dbReference type="InterPro" id="IPR045733">
    <property type="entry name" value="DUF6087"/>
</dbReference>
<feature type="compositionally biased region" description="Low complexity" evidence="1">
    <location>
        <begin position="66"/>
        <end position="77"/>
    </location>
</feature>
<evidence type="ECO:0000256" key="1">
    <source>
        <dbReference type="SAM" id="MobiDB-lite"/>
    </source>
</evidence>
<name>A0A7W7PDV4_STRNE</name>
<dbReference type="AlphaFoldDB" id="A0A7W7PDV4"/>
<evidence type="ECO:0000313" key="3">
    <source>
        <dbReference type="Proteomes" id="UP000556436"/>
    </source>
</evidence>
<gene>
    <name evidence="2" type="ORF">FHS38_001541</name>
</gene>
<feature type="region of interest" description="Disordered" evidence="1">
    <location>
        <begin position="1"/>
        <end position="40"/>
    </location>
</feature>
<comment type="caution">
    <text evidence="2">The sequence shown here is derived from an EMBL/GenBank/DDBJ whole genome shotgun (WGS) entry which is preliminary data.</text>
</comment>
<sequence length="107" mass="12185">MDEEPLKDWAQRREADRERKKGRLRAVPLGPGRHRGFHVHPQAPRVIEQWDGYEWTPVTVADDLAAAQDLLHPADPAGEPAGEWDRPAPGQPPGNHRKPEHTDRRET</sequence>
<dbReference type="Pfam" id="PF19565">
    <property type="entry name" value="DUF6087"/>
    <property type="match status" value="1"/>
</dbReference>